<organism evidence="3 4">
    <name type="scientific">Saccharomonospora marina XMU15</name>
    <dbReference type="NCBI Taxonomy" id="882083"/>
    <lineage>
        <taxon>Bacteria</taxon>
        <taxon>Bacillati</taxon>
        <taxon>Actinomycetota</taxon>
        <taxon>Actinomycetes</taxon>
        <taxon>Pseudonocardiales</taxon>
        <taxon>Pseudonocardiaceae</taxon>
        <taxon>Saccharomonospora</taxon>
    </lineage>
</organism>
<sequence>MKPHPATPRSDAVLLRLWRRLHLGSNPLARRSDRLERLVLVMALAVPLLATPFVAALGSETYTREVRVAQAQQSSREQTTAVLLAKPPSVRATAHPASAQQPVPVRARWSSPDGGSRTGTVLADPAKEKGSRVSVWIDDSGAVVPPPKTTTAAGWNAAALATTVWLLVAVTSALFFLSVRRTLDRSRYQRWQREWEQLQRERHQS</sequence>
<reference evidence="3 4" key="1">
    <citation type="journal article" date="2012" name="Stand. Genomic Sci.">
        <title>Genome sequence of the ocean sediment bacterium Saccharomonospora marina type strain (XMU15(T)).</title>
        <authorList>
            <person name="Klenk H.P."/>
            <person name="Lu M."/>
            <person name="Lucas S."/>
            <person name="Lapidus A."/>
            <person name="Copeland A."/>
            <person name="Pitluck S."/>
            <person name="Goodwin L.A."/>
            <person name="Han C."/>
            <person name="Tapia R."/>
            <person name="Brambilla E.M."/>
            <person name="Potter G."/>
            <person name="Land M."/>
            <person name="Ivanova N."/>
            <person name="Rohde M."/>
            <person name="Goker M."/>
            <person name="Detter J.C."/>
            <person name="Li W.J."/>
            <person name="Kyrpides N.C."/>
            <person name="Woyke T."/>
        </authorList>
    </citation>
    <scope>NUCLEOTIDE SEQUENCE [LARGE SCALE GENOMIC DNA]</scope>
    <source>
        <strain evidence="3 4">XMU15</strain>
    </source>
</reference>
<keyword evidence="2" id="KW-0812">Transmembrane</keyword>
<dbReference type="RefSeq" id="WP_009154296.1">
    <property type="nucleotide sequence ID" value="NZ_CM001439.1"/>
</dbReference>
<feature type="transmembrane region" description="Helical" evidence="2">
    <location>
        <begin position="155"/>
        <end position="177"/>
    </location>
</feature>
<feature type="transmembrane region" description="Helical" evidence="2">
    <location>
        <begin position="38"/>
        <end position="58"/>
    </location>
</feature>
<evidence type="ECO:0000256" key="1">
    <source>
        <dbReference type="SAM" id="MobiDB-lite"/>
    </source>
</evidence>
<keyword evidence="2" id="KW-1133">Transmembrane helix</keyword>
<dbReference type="EMBL" id="CM001439">
    <property type="protein sequence ID" value="EHR50911.1"/>
    <property type="molecule type" value="Genomic_DNA"/>
</dbReference>
<evidence type="ECO:0008006" key="5">
    <source>
        <dbReference type="Google" id="ProtNLM"/>
    </source>
</evidence>
<name>H5X1P8_9PSEU</name>
<dbReference type="PANTHER" id="PTHR42305:SF1">
    <property type="entry name" value="MEMBRANE PROTEIN RV1733C-RELATED"/>
    <property type="match status" value="1"/>
</dbReference>
<dbReference type="PANTHER" id="PTHR42305">
    <property type="entry name" value="MEMBRANE PROTEIN RV1733C-RELATED"/>
    <property type="match status" value="1"/>
</dbReference>
<dbReference type="OrthoDB" id="3637369at2"/>
<evidence type="ECO:0000313" key="4">
    <source>
        <dbReference type="Proteomes" id="UP000004926"/>
    </source>
</evidence>
<dbReference type="Proteomes" id="UP000004926">
    <property type="component" value="Chromosome"/>
</dbReference>
<keyword evidence="2" id="KW-0472">Membrane</keyword>
<dbReference type="STRING" id="882083.SacmaDRAFT_2670"/>
<dbReference type="InterPro" id="IPR039708">
    <property type="entry name" value="MT1774/Rv1733c-like"/>
</dbReference>
<evidence type="ECO:0000256" key="2">
    <source>
        <dbReference type="SAM" id="Phobius"/>
    </source>
</evidence>
<keyword evidence="4" id="KW-1185">Reference proteome</keyword>
<proteinExistence type="predicted"/>
<protein>
    <recommendedName>
        <fullName evidence="5">Transmembrane protein</fullName>
    </recommendedName>
</protein>
<accession>H5X1P8</accession>
<dbReference type="AlphaFoldDB" id="H5X1P8"/>
<dbReference type="HOGENOM" id="CLU_084215_2_1_11"/>
<evidence type="ECO:0000313" key="3">
    <source>
        <dbReference type="EMBL" id="EHR50911.1"/>
    </source>
</evidence>
<dbReference type="eggNOG" id="ENOG50340RU">
    <property type="taxonomic scope" value="Bacteria"/>
</dbReference>
<feature type="region of interest" description="Disordered" evidence="1">
    <location>
        <begin position="93"/>
        <end position="120"/>
    </location>
</feature>
<gene>
    <name evidence="3" type="ORF">SacmaDRAFT_2670</name>
</gene>